<protein>
    <submittedName>
        <fullName evidence="2">Helix-turn-helix domain-containing protein</fullName>
    </submittedName>
</protein>
<dbReference type="SUPFAM" id="SSF47413">
    <property type="entry name" value="lambda repressor-like DNA-binding domains"/>
    <property type="match status" value="1"/>
</dbReference>
<feature type="domain" description="HTH cro/C1-type" evidence="1">
    <location>
        <begin position="18"/>
        <end position="50"/>
    </location>
</feature>
<dbReference type="Pfam" id="PF19054">
    <property type="entry name" value="DUF5753"/>
    <property type="match status" value="1"/>
</dbReference>
<dbReference type="Proteomes" id="UP000181909">
    <property type="component" value="Unassembled WGS sequence"/>
</dbReference>
<proteinExistence type="predicted"/>
<sequence length="283" mass="31391">MPPRKPPTARQCRLGAELRKMREHAGLTPTEAAALLGTDRTTISNTESGRFGVSGARVRTWAGHYACSDEAYVDALADMAEERIKGWWEDYRGELSGSALDLAELEHHAAGFRSVQIMHMPGLLQTEDYVRAVYSESLPAPSPASLRRRISHRLRRRDVLDRSDPPACTFLVHEAALRMQFGGRRVARGQLEHLLKESERDNVTVRVIPFAVGGFPNAGSSTHYVYGPVPQLDTVQTDALLGSGFVDAEARLQVFRAVLDRTEGRSLDPQSSRDFIKEVAEQV</sequence>
<evidence type="ECO:0000313" key="2">
    <source>
        <dbReference type="EMBL" id="SFY36621.1"/>
    </source>
</evidence>
<accession>A0A1K2EP71</accession>
<organism evidence="2 3">
    <name type="scientific">Streptomyces atratus</name>
    <dbReference type="NCBI Taxonomy" id="1893"/>
    <lineage>
        <taxon>Bacteria</taxon>
        <taxon>Bacillati</taxon>
        <taxon>Actinomycetota</taxon>
        <taxon>Actinomycetes</taxon>
        <taxon>Kitasatosporales</taxon>
        <taxon>Streptomycetaceae</taxon>
        <taxon>Streptomyces</taxon>
    </lineage>
</organism>
<dbReference type="InterPro" id="IPR001387">
    <property type="entry name" value="Cro/C1-type_HTH"/>
</dbReference>
<dbReference type="AlphaFoldDB" id="A0A1K2EP71"/>
<evidence type="ECO:0000313" key="3">
    <source>
        <dbReference type="Proteomes" id="UP000181909"/>
    </source>
</evidence>
<dbReference type="InterPro" id="IPR010982">
    <property type="entry name" value="Lambda_DNA-bd_dom_sf"/>
</dbReference>
<dbReference type="Gene3D" id="1.10.260.40">
    <property type="entry name" value="lambda repressor-like DNA-binding domains"/>
    <property type="match status" value="1"/>
</dbReference>
<dbReference type="SMART" id="SM00530">
    <property type="entry name" value="HTH_XRE"/>
    <property type="match status" value="1"/>
</dbReference>
<dbReference type="CDD" id="cd00093">
    <property type="entry name" value="HTH_XRE"/>
    <property type="match status" value="1"/>
</dbReference>
<evidence type="ECO:0000259" key="1">
    <source>
        <dbReference type="PROSITE" id="PS50943"/>
    </source>
</evidence>
<reference evidence="2 3" key="1">
    <citation type="submission" date="2016-11" db="EMBL/GenBank/DDBJ databases">
        <authorList>
            <person name="Jaros S."/>
            <person name="Januszkiewicz K."/>
            <person name="Wedrychowicz H."/>
        </authorList>
    </citation>
    <scope>NUCLEOTIDE SEQUENCE [LARGE SCALE GENOMIC DNA]</scope>
    <source>
        <strain evidence="2 3">OK807</strain>
    </source>
</reference>
<dbReference type="OrthoDB" id="3462393at2"/>
<dbReference type="PROSITE" id="PS50943">
    <property type="entry name" value="HTH_CROC1"/>
    <property type="match status" value="1"/>
</dbReference>
<dbReference type="STRING" id="1893.SAMN02787144_1020132"/>
<dbReference type="RefSeq" id="WP_072488018.1">
    <property type="nucleotide sequence ID" value="NZ_CP109381.1"/>
</dbReference>
<name>A0A1K2EP71_STRAR</name>
<dbReference type="Pfam" id="PF13560">
    <property type="entry name" value="HTH_31"/>
    <property type="match status" value="1"/>
</dbReference>
<gene>
    <name evidence="2" type="ORF">SAMN02787144_1020132</name>
</gene>
<dbReference type="InterPro" id="IPR043917">
    <property type="entry name" value="DUF5753"/>
</dbReference>
<dbReference type="EMBL" id="FPJO01000020">
    <property type="protein sequence ID" value="SFY36621.1"/>
    <property type="molecule type" value="Genomic_DNA"/>
</dbReference>
<dbReference type="GO" id="GO:0003677">
    <property type="term" value="F:DNA binding"/>
    <property type="evidence" value="ECO:0007669"/>
    <property type="project" value="InterPro"/>
</dbReference>